<name>B0DVJ3_LACBS</name>
<dbReference type="OrthoDB" id="3070904at2759"/>
<keyword evidence="2" id="KW-1185">Reference proteome</keyword>
<evidence type="ECO:0000313" key="2">
    <source>
        <dbReference type="Proteomes" id="UP000001194"/>
    </source>
</evidence>
<dbReference type="AlphaFoldDB" id="B0DVJ3"/>
<organism evidence="2">
    <name type="scientific">Laccaria bicolor (strain S238N-H82 / ATCC MYA-4686)</name>
    <name type="common">Bicoloured deceiver</name>
    <name type="synonym">Laccaria laccata var. bicolor</name>
    <dbReference type="NCBI Taxonomy" id="486041"/>
    <lineage>
        <taxon>Eukaryota</taxon>
        <taxon>Fungi</taxon>
        <taxon>Dikarya</taxon>
        <taxon>Basidiomycota</taxon>
        <taxon>Agaricomycotina</taxon>
        <taxon>Agaricomycetes</taxon>
        <taxon>Agaricomycetidae</taxon>
        <taxon>Agaricales</taxon>
        <taxon>Agaricineae</taxon>
        <taxon>Hydnangiaceae</taxon>
        <taxon>Laccaria</taxon>
    </lineage>
</organism>
<gene>
    <name evidence="1" type="ORF">LACBIDRAFT_333310</name>
</gene>
<evidence type="ECO:0000313" key="1">
    <source>
        <dbReference type="EMBL" id="EDR01428.1"/>
    </source>
</evidence>
<dbReference type="RefSeq" id="XP_001887973.1">
    <property type="nucleotide sequence ID" value="XM_001887938.1"/>
</dbReference>
<protein>
    <submittedName>
        <fullName evidence="1">Predicted protein</fullName>
    </submittedName>
</protein>
<dbReference type="Proteomes" id="UP000001194">
    <property type="component" value="Unassembled WGS sequence"/>
</dbReference>
<reference evidence="1 2" key="1">
    <citation type="journal article" date="2008" name="Nature">
        <title>The genome of Laccaria bicolor provides insights into mycorrhizal symbiosis.</title>
        <authorList>
            <person name="Martin F."/>
            <person name="Aerts A."/>
            <person name="Ahren D."/>
            <person name="Brun A."/>
            <person name="Danchin E.G.J."/>
            <person name="Duchaussoy F."/>
            <person name="Gibon J."/>
            <person name="Kohler A."/>
            <person name="Lindquist E."/>
            <person name="Pereda V."/>
            <person name="Salamov A."/>
            <person name="Shapiro H.J."/>
            <person name="Wuyts J."/>
            <person name="Blaudez D."/>
            <person name="Buee M."/>
            <person name="Brokstein P."/>
            <person name="Canbaeck B."/>
            <person name="Cohen D."/>
            <person name="Courty P.E."/>
            <person name="Coutinho P.M."/>
            <person name="Delaruelle C."/>
            <person name="Detter J.C."/>
            <person name="Deveau A."/>
            <person name="DiFazio S."/>
            <person name="Duplessis S."/>
            <person name="Fraissinet-Tachet L."/>
            <person name="Lucic E."/>
            <person name="Frey-Klett P."/>
            <person name="Fourrey C."/>
            <person name="Feussner I."/>
            <person name="Gay G."/>
            <person name="Grimwood J."/>
            <person name="Hoegger P.J."/>
            <person name="Jain P."/>
            <person name="Kilaru S."/>
            <person name="Labbe J."/>
            <person name="Lin Y.C."/>
            <person name="Legue V."/>
            <person name="Le Tacon F."/>
            <person name="Marmeisse R."/>
            <person name="Melayah D."/>
            <person name="Montanini B."/>
            <person name="Muratet M."/>
            <person name="Nehls U."/>
            <person name="Niculita-Hirzel H."/>
            <person name="Oudot-Le Secq M.P."/>
            <person name="Peter M."/>
            <person name="Quesneville H."/>
            <person name="Rajashekar B."/>
            <person name="Reich M."/>
            <person name="Rouhier N."/>
            <person name="Schmutz J."/>
            <person name="Yin T."/>
            <person name="Chalot M."/>
            <person name="Henrissat B."/>
            <person name="Kuees U."/>
            <person name="Lucas S."/>
            <person name="Van de Peer Y."/>
            <person name="Podila G.K."/>
            <person name="Polle A."/>
            <person name="Pukkila P.J."/>
            <person name="Richardson P.M."/>
            <person name="Rouze P."/>
            <person name="Sanders I.R."/>
            <person name="Stajich J.E."/>
            <person name="Tunlid A."/>
            <person name="Tuskan G."/>
            <person name="Grigoriev I.V."/>
        </authorList>
    </citation>
    <scope>NUCLEOTIDE SEQUENCE [LARGE SCALE GENOMIC DNA]</scope>
    <source>
        <strain evidence="2">S238N-H82 / ATCC MYA-4686</strain>
    </source>
</reference>
<dbReference type="HOGENOM" id="CLU_147524_0_0_1"/>
<sequence length="148" mass="16760">MSEILDVILTWTRQSPAECSEVRNFGKAYGNIFNFADTLVVDQPPIVGGQVVLDNSHEDPVNLSLGSMKISMGFSHAVTATFQPVLQNLIKRRPEVADSNVTLLTWDNVDGIWYLKGPYEFALEQNEDVKWFYNKEKWLPSEGSYQAM</sequence>
<dbReference type="GeneID" id="6083587"/>
<dbReference type="EMBL" id="DS547139">
    <property type="protein sequence ID" value="EDR01428.1"/>
    <property type="molecule type" value="Genomic_DNA"/>
</dbReference>
<proteinExistence type="predicted"/>
<dbReference type="KEGG" id="lbc:LACBIDRAFT_333310"/>
<accession>B0DVJ3</accession>
<dbReference type="InParanoid" id="B0DVJ3"/>